<dbReference type="AlphaFoldDB" id="A0A9D5A530"/>
<name>A0A9D5A530_PEA</name>
<organism evidence="1 2">
    <name type="scientific">Pisum sativum</name>
    <name type="common">Garden pea</name>
    <name type="synonym">Lathyrus oleraceus</name>
    <dbReference type="NCBI Taxonomy" id="3888"/>
    <lineage>
        <taxon>Eukaryota</taxon>
        <taxon>Viridiplantae</taxon>
        <taxon>Streptophyta</taxon>
        <taxon>Embryophyta</taxon>
        <taxon>Tracheophyta</taxon>
        <taxon>Spermatophyta</taxon>
        <taxon>Magnoliopsida</taxon>
        <taxon>eudicotyledons</taxon>
        <taxon>Gunneridae</taxon>
        <taxon>Pentapetalae</taxon>
        <taxon>rosids</taxon>
        <taxon>fabids</taxon>
        <taxon>Fabales</taxon>
        <taxon>Fabaceae</taxon>
        <taxon>Papilionoideae</taxon>
        <taxon>50 kb inversion clade</taxon>
        <taxon>NPAAA clade</taxon>
        <taxon>Hologalegina</taxon>
        <taxon>IRL clade</taxon>
        <taxon>Fabeae</taxon>
        <taxon>Lathyrus</taxon>
    </lineage>
</organism>
<dbReference type="Proteomes" id="UP001058974">
    <property type="component" value="Chromosome 6"/>
</dbReference>
<evidence type="ECO:0000313" key="2">
    <source>
        <dbReference type="Proteomes" id="UP001058974"/>
    </source>
</evidence>
<proteinExistence type="predicted"/>
<evidence type="ECO:0008006" key="3">
    <source>
        <dbReference type="Google" id="ProtNLM"/>
    </source>
</evidence>
<keyword evidence="2" id="KW-1185">Reference proteome</keyword>
<accession>A0A9D5A530</accession>
<sequence>MWTRKGDLNNVDLGQKYYLVTFSSEEDHGFTLMDGAWLIYSHYLSVRELGVNFCPSGDAIEQLVLFRHRIEVYGEKKADTMVEEGEKESITKGEVNNRCKHTMETIGPWSVVHKTKNTKRNKQDPGKN</sequence>
<protein>
    <recommendedName>
        <fullName evidence="3">DUF4283 domain-containing protein</fullName>
    </recommendedName>
</protein>
<dbReference type="EMBL" id="JAMSHJ010000006">
    <property type="protein sequence ID" value="KAI5394673.1"/>
    <property type="molecule type" value="Genomic_DNA"/>
</dbReference>
<dbReference type="Gramene" id="Psat06G0134500-T1">
    <property type="protein sequence ID" value="KAI5394673.1"/>
    <property type="gene ID" value="KIW84_061345"/>
</dbReference>
<comment type="caution">
    <text evidence="1">The sequence shown here is derived from an EMBL/GenBank/DDBJ whole genome shotgun (WGS) entry which is preliminary data.</text>
</comment>
<reference evidence="1 2" key="1">
    <citation type="journal article" date="2022" name="Nat. Genet.">
        <title>Improved pea reference genome and pan-genome highlight genomic features and evolutionary characteristics.</title>
        <authorList>
            <person name="Yang T."/>
            <person name="Liu R."/>
            <person name="Luo Y."/>
            <person name="Hu S."/>
            <person name="Wang D."/>
            <person name="Wang C."/>
            <person name="Pandey M.K."/>
            <person name="Ge S."/>
            <person name="Xu Q."/>
            <person name="Li N."/>
            <person name="Li G."/>
            <person name="Huang Y."/>
            <person name="Saxena R.K."/>
            <person name="Ji Y."/>
            <person name="Li M."/>
            <person name="Yan X."/>
            <person name="He Y."/>
            <person name="Liu Y."/>
            <person name="Wang X."/>
            <person name="Xiang C."/>
            <person name="Varshney R.K."/>
            <person name="Ding H."/>
            <person name="Gao S."/>
            <person name="Zong X."/>
        </authorList>
    </citation>
    <scope>NUCLEOTIDE SEQUENCE [LARGE SCALE GENOMIC DNA]</scope>
    <source>
        <strain evidence="1 2">cv. Zhongwan 6</strain>
    </source>
</reference>
<evidence type="ECO:0000313" key="1">
    <source>
        <dbReference type="EMBL" id="KAI5394673.1"/>
    </source>
</evidence>
<gene>
    <name evidence="1" type="ORF">KIW84_061345</name>
</gene>